<proteinExistence type="inferred from homology"/>
<dbReference type="PANTHER" id="PTHR31087">
    <property type="match status" value="1"/>
</dbReference>
<protein>
    <submittedName>
        <fullName evidence="2">Uncharacterized protein</fullName>
    </submittedName>
</protein>
<name>A0A7C9D318_OPUST</name>
<evidence type="ECO:0000256" key="1">
    <source>
        <dbReference type="ARBA" id="ARBA00005437"/>
    </source>
</evidence>
<dbReference type="SUPFAM" id="SSF54518">
    <property type="entry name" value="Tubby C-terminal domain-like"/>
    <property type="match status" value="1"/>
</dbReference>
<dbReference type="InterPro" id="IPR007612">
    <property type="entry name" value="LOR"/>
</dbReference>
<reference evidence="2" key="2">
    <citation type="submission" date="2020-07" db="EMBL/GenBank/DDBJ databases">
        <authorList>
            <person name="Vera ALvarez R."/>
            <person name="Arias-Moreno D.M."/>
            <person name="Jimenez-Jacinto V."/>
            <person name="Jimenez-Bremont J.F."/>
            <person name="Swaminathan K."/>
            <person name="Moose S.P."/>
            <person name="Guerrero-Gonzalez M.L."/>
            <person name="Marino-Ramirez L."/>
            <person name="Landsman D."/>
            <person name="Rodriguez-Kessler M."/>
            <person name="Delgado-Sanchez P."/>
        </authorList>
    </citation>
    <scope>NUCLEOTIDE SEQUENCE</scope>
    <source>
        <tissue evidence="2">Cladode</tissue>
    </source>
</reference>
<reference evidence="2" key="1">
    <citation type="journal article" date="2013" name="J. Plant Res.">
        <title>Effect of fungi and light on seed germination of three Opuntia species from semiarid lands of central Mexico.</title>
        <authorList>
            <person name="Delgado-Sanchez P."/>
            <person name="Jimenez-Bremont J.F."/>
            <person name="Guerrero-Gonzalez Mde L."/>
            <person name="Flores J."/>
        </authorList>
    </citation>
    <scope>NUCLEOTIDE SEQUENCE</scope>
    <source>
        <tissue evidence="2">Cladode</tissue>
    </source>
</reference>
<dbReference type="InterPro" id="IPR038595">
    <property type="entry name" value="LOR_sf"/>
</dbReference>
<dbReference type="InterPro" id="IPR025659">
    <property type="entry name" value="Tubby-like_C"/>
</dbReference>
<comment type="similarity">
    <text evidence="1">Belongs to the LOR family.</text>
</comment>
<dbReference type="EMBL" id="GISG01073621">
    <property type="protein sequence ID" value="MBA4630383.1"/>
    <property type="molecule type" value="Transcribed_RNA"/>
</dbReference>
<dbReference type="Gene3D" id="2.40.160.200">
    <property type="entry name" value="LURP1-related"/>
    <property type="match status" value="1"/>
</dbReference>
<evidence type="ECO:0000313" key="2">
    <source>
        <dbReference type="EMBL" id="MBA4630383.1"/>
    </source>
</evidence>
<dbReference type="AlphaFoldDB" id="A0A7C9D318"/>
<dbReference type="Pfam" id="PF04525">
    <property type="entry name" value="LOR"/>
    <property type="match status" value="1"/>
</dbReference>
<sequence length="217" mass="24157">MSEGAAAVVVRKEVVVEERYCYDGDTELTIHKTSVFSKGDGFIVYDSVGQIMFRVDSFGSVKHHLLLMDPTGEPLLTLLPKRPTLHHRWEGFKGEKSEGQQKQPIFSAWKSTIIGRSSAMVQVYSTPSAQYKIDGCYSERRCTISRLHPDYGPSKLMVAQIKLKVDPIRDIEFGRDVFSLVVKAGFDAAFAMGLVLALDRINGDDDVSCSSCHHVVI</sequence>
<dbReference type="PANTHER" id="PTHR31087:SF60">
    <property type="entry name" value="PROTEIN LURP-ONE-RELATED 5"/>
    <property type="match status" value="1"/>
</dbReference>
<organism evidence="2">
    <name type="scientific">Opuntia streptacantha</name>
    <name type="common">Prickly pear cactus</name>
    <name type="synonym">Opuntia cardona</name>
    <dbReference type="NCBI Taxonomy" id="393608"/>
    <lineage>
        <taxon>Eukaryota</taxon>
        <taxon>Viridiplantae</taxon>
        <taxon>Streptophyta</taxon>
        <taxon>Embryophyta</taxon>
        <taxon>Tracheophyta</taxon>
        <taxon>Spermatophyta</taxon>
        <taxon>Magnoliopsida</taxon>
        <taxon>eudicotyledons</taxon>
        <taxon>Gunneridae</taxon>
        <taxon>Pentapetalae</taxon>
        <taxon>Caryophyllales</taxon>
        <taxon>Cactineae</taxon>
        <taxon>Cactaceae</taxon>
        <taxon>Opuntioideae</taxon>
        <taxon>Opuntia</taxon>
    </lineage>
</organism>
<accession>A0A7C9D318</accession>